<dbReference type="RefSeq" id="WP_052605155.1">
    <property type="nucleotide sequence ID" value="NZ_JXYS01000031.1"/>
</dbReference>
<evidence type="ECO:0000313" key="2">
    <source>
        <dbReference type="EMBL" id="KJF17710.1"/>
    </source>
</evidence>
<proteinExistence type="predicted"/>
<keyword evidence="2" id="KW-0131">Cell cycle</keyword>
<comment type="caution">
    <text evidence="2">The sequence shown here is derived from an EMBL/GenBank/DDBJ whole genome shotgun (WGS) entry which is preliminary data.</text>
</comment>
<feature type="transmembrane region" description="Helical" evidence="1">
    <location>
        <begin position="17"/>
        <end position="36"/>
    </location>
</feature>
<dbReference type="AlphaFoldDB" id="A0A0D8HI97"/>
<dbReference type="InterPro" id="IPR007060">
    <property type="entry name" value="FtsL/DivIC"/>
</dbReference>
<dbReference type="EMBL" id="JXYS01000031">
    <property type="protein sequence ID" value="KJF17710.1"/>
    <property type="molecule type" value="Genomic_DNA"/>
</dbReference>
<keyword evidence="1" id="KW-0812">Transmembrane</keyword>
<gene>
    <name evidence="2" type="primary">ftsL2</name>
    <name evidence="2" type="ORF">AXFE_14180</name>
</gene>
<organism evidence="2 3">
    <name type="scientific">Acidithrix ferrooxidans</name>
    <dbReference type="NCBI Taxonomy" id="1280514"/>
    <lineage>
        <taxon>Bacteria</taxon>
        <taxon>Bacillati</taxon>
        <taxon>Actinomycetota</taxon>
        <taxon>Acidimicrobiia</taxon>
        <taxon>Acidimicrobiales</taxon>
        <taxon>Acidimicrobiaceae</taxon>
        <taxon>Acidithrix</taxon>
    </lineage>
</organism>
<keyword evidence="3" id="KW-1185">Reference proteome</keyword>
<dbReference type="GO" id="GO:0051301">
    <property type="term" value="P:cell division"/>
    <property type="evidence" value="ECO:0007669"/>
    <property type="project" value="UniProtKB-KW"/>
</dbReference>
<accession>A0A0D8HI97</accession>
<keyword evidence="1" id="KW-1133">Transmembrane helix</keyword>
<keyword evidence="1" id="KW-0472">Membrane</keyword>
<name>A0A0D8HI97_9ACTN</name>
<sequence length="104" mass="11225">MTTIDAKPKIVKPFRGYLILVASSIVLAGILLWSPINAYFVAKTNLTATNTQLAQLQLRQRQLLAQISKLNSPNEIAYLAKVDLNMVYSGAKSLAPLPSGSPNG</sequence>
<dbReference type="Pfam" id="PF04977">
    <property type="entry name" value="DivIC"/>
    <property type="match status" value="1"/>
</dbReference>
<dbReference type="Proteomes" id="UP000032360">
    <property type="component" value="Unassembled WGS sequence"/>
</dbReference>
<evidence type="ECO:0000256" key="1">
    <source>
        <dbReference type="SAM" id="Phobius"/>
    </source>
</evidence>
<evidence type="ECO:0000313" key="3">
    <source>
        <dbReference type="Proteomes" id="UP000032360"/>
    </source>
</evidence>
<protein>
    <submittedName>
        <fullName evidence="2">Cell division protein FtsL</fullName>
    </submittedName>
</protein>
<reference evidence="2 3" key="1">
    <citation type="submission" date="2015-01" db="EMBL/GenBank/DDBJ databases">
        <title>Draft genome of the acidophilic iron oxidizer Acidithrix ferrooxidans strain Py-F3.</title>
        <authorList>
            <person name="Poehlein A."/>
            <person name="Eisen S."/>
            <person name="Schloemann M."/>
            <person name="Johnson B.D."/>
            <person name="Daniel R."/>
            <person name="Muehling M."/>
        </authorList>
    </citation>
    <scope>NUCLEOTIDE SEQUENCE [LARGE SCALE GENOMIC DNA]</scope>
    <source>
        <strain evidence="2 3">Py-F3</strain>
    </source>
</reference>
<keyword evidence="2" id="KW-0132">Cell division</keyword>